<dbReference type="AlphaFoldDB" id="A0A1T4SYF3"/>
<dbReference type="STRING" id="634771.SAMN04488128_103773"/>
<name>A0A1T4SYF3_9BACT</name>
<dbReference type="Pfam" id="PF10626">
    <property type="entry name" value="TraO"/>
    <property type="match status" value="1"/>
</dbReference>
<dbReference type="EMBL" id="FUWZ01000003">
    <property type="protein sequence ID" value="SKA33129.1"/>
    <property type="molecule type" value="Genomic_DNA"/>
</dbReference>
<dbReference type="RefSeq" id="WP_078671098.1">
    <property type="nucleotide sequence ID" value="NZ_FUWZ01000003.1"/>
</dbReference>
<organism evidence="2 3">
    <name type="scientific">Chitinophaga eiseniae</name>
    <dbReference type="NCBI Taxonomy" id="634771"/>
    <lineage>
        <taxon>Bacteria</taxon>
        <taxon>Pseudomonadati</taxon>
        <taxon>Bacteroidota</taxon>
        <taxon>Chitinophagia</taxon>
        <taxon>Chitinophagales</taxon>
        <taxon>Chitinophagaceae</taxon>
        <taxon>Chitinophaga</taxon>
    </lineage>
</organism>
<dbReference type="InterPro" id="IPR018899">
    <property type="entry name" value="Conjug_transposon_Tra0"/>
</dbReference>
<keyword evidence="3" id="KW-1185">Reference proteome</keyword>
<gene>
    <name evidence="2" type="ORF">SAMN04488128_103773</name>
</gene>
<evidence type="ECO:0000256" key="1">
    <source>
        <dbReference type="SAM" id="SignalP"/>
    </source>
</evidence>
<accession>A0A1T4SYF3</accession>
<evidence type="ECO:0000313" key="2">
    <source>
        <dbReference type="EMBL" id="SKA33129.1"/>
    </source>
</evidence>
<evidence type="ECO:0000313" key="3">
    <source>
        <dbReference type="Proteomes" id="UP000190367"/>
    </source>
</evidence>
<proteinExistence type="predicted"/>
<dbReference type="OrthoDB" id="1078465at2"/>
<sequence>MKQYMITLLLAFLGITGANAQRMLPGQKGLEVHAGMLSNDRPEKNYYLALGMNSFAKSGNYGFGLIEYNHQEATYKAIRIPLESYFVEGGYSLRLLGDARRQISLYASLSGVVGYQTINRGKQLLYDGSQVLSEEGLLYGGGGRLSLETYLCDRMVLLLQGRVRMLWGAAIDQFRPSAGLGLRFNF</sequence>
<keyword evidence="1" id="KW-0732">Signal</keyword>
<reference evidence="3" key="1">
    <citation type="submission" date="2017-02" db="EMBL/GenBank/DDBJ databases">
        <authorList>
            <person name="Varghese N."/>
            <person name="Submissions S."/>
        </authorList>
    </citation>
    <scope>NUCLEOTIDE SEQUENCE [LARGE SCALE GENOMIC DNA]</scope>
    <source>
        <strain evidence="3">DSM 22224</strain>
    </source>
</reference>
<feature type="signal peptide" evidence="1">
    <location>
        <begin position="1"/>
        <end position="20"/>
    </location>
</feature>
<dbReference type="Proteomes" id="UP000190367">
    <property type="component" value="Unassembled WGS sequence"/>
</dbReference>
<protein>
    <submittedName>
        <fullName evidence="2">Conjugative transposon protein TraO</fullName>
    </submittedName>
</protein>
<feature type="chain" id="PRO_5013114943" evidence="1">
    <location>
        <begin position="21"/>
        <end position="186"/>
    </location>
</feature>